<organism evidence="13 14">
    <name type="scientific">Arthrobacter silviterrae</name>
    <dbReference type="NCBI Taxonomy" id="2026658"/>
    <lineage>
        <taxon>Bacteria</taxon>
        <taxon>Bacillati</taxon>
        <taxon>Actinomycetota</taxon>
        <taxon>Actinomycetes</taxon>
        <taxon>Micrococcales</taxon>
        <taxon>Micrococcaceae</taxon>
        <taxon>Arthrobacter</taxon>
    </lineage>
</organism>
<proteinExistence type="inferred from homology"/>
<comment type="catalytic activity">
    <reaction evidence="11">
        <text>a hydroperoxide + [thioredoxin]-dithiol = an alcohol + [thioredoxin]-disulfide + H2O</text>
        <dbReference type="Rhea" id="RHEA:62620"/>
        <dbReference type="Rhea" id="RHEA-COMP:10698"/>
        <dbReference type="Rhea" id="RHEA-COMP:10700"/>
        <dbReference type="ChEBI" id="CHEBI:15377"/>
        <dbReference type="ChEBI" id="CHEBI:29950"/>
        <dbReference type="ChEBI" id="CHEBI:30879"/>
        <dbReference type="ChEBI" id="CHEBI:35924"/>
        <dbReference type="ChEBI" id="CHEBI:50058"/>
        <dbReference type="EC" id="1.11.1.24"/>
    </reaction>
</comment>
<comment type="caution">
    <text evidence="13">The sequence shown here is derived from an EMBL/GenBank/DDBJ whole genome shotgun (WGS) entry which is preliminary data.</text>
</comment>
<dbReference type="InterPro" id="IPR013766">
    <property type="entry name" value="Thioredoxin_domain"/>
</dbReference>
<evidence type="ECO:0000256" key="5">
    <source>
        <dbReference type="ARBA" id="ARBA00023002"/>
    </source>
</evidence>
<dbReference type="EMBL" id="JAAKZI010000004">
    <property type="protein sequence ID" value="NGN82628.1"/>
    <property type="molecule type" value="Genomic_DNA"/>
</dbReference>
<accession>A0ABX0D7F4</accession>
<evidence type="ECO:0000259" key="12">
    <source>
        <dbReference type="PROSITE" id="PS51352"/>
    </source>
</evidence>
<feature type="domain" description="Thioredoxin" evidence="12">
    <location>
        <begin position="1"/>
        <end position="153"/>
    </location>
</feature>
<evidence type="ECO:0000256" key="6">
    <source>
        <dbReference type="ARBA" id="ARBA00023157"/>
    </source>
</evidence>
<keyword evidence="7" id="KW-0676">Redox-active center</keyword>
<keyword evidence="4" id="KW-0049">Antioxidant</keyword>
<evidence type="ECO:0000313" key="14">
    <source>
        <dbReference type="Proteomes" id="UP000479226"/>
    </source>
</evidence>
<protein>
    <recommendedName>
        <fullName evidence="2">thioredoxin-dependent peroxiredoxin</fullName>
        <ecNumber evidence="2">1.11.1.24</ecNumber>
    </recommendedName>
    <alternativeName>
        <fullName evidence="10">Bacterioferritin comigratory protein</fullName>
    </alternativeName>
    <alternativeName>
        <fullName evidence="8">Thioredoxin peroxidase</fullName>
    </alternativeName>
</protein>
<dbReference type="InterPro" id="IPR036249">
    <property type="entry name" value="Thioredoxin-like_sf"/>
</dbReference>
<dbReference type="Proteomes" id="UP000479226">
    <property type="component" value="Unassembled WGS sequence"/>
</dbReference>
<dbReference type="PROSITE" id="PS51352">
    <property type="entry name" value="THIOREDOXIN_2"/>
    <property type="match status" value="1"/>
</dbReference>
<keyword evidence="6" id="KW-1015">Disulfide bond</keyword>
<dbReference type="Pfam" id="PF00578">
    <property type="entry name" value="AhpC-TSA"/>
    <property type="match status" value="1"/>
</dbReference>
<evidence type="ECO:0000313" key="13">
    <source>
        <dbReference type="EMBL" id="NGN82628.1"/>
    </source>
</evidence>
<name>A0ABX0D7F4_9MICC</name>
<dbReference type="RefSeq" id="WP_165180717.1">
    <property type="nucleotide sequence ID" value="NZ_JAAKZI010000004.1"/>
</dbReference>
<evidence type="ECO:0000256" key="10">
    <source>
        <dbReference type="ARBA" id="ARBA00041373"/>
    </source>
</evidence>
<evidence type="ECO:0000256" key="2">
    <source>
        <dbReference type="ARBA" id="ARBA00013017"/>
    </source>
</evidence>
<dbReference type="PANTHER" id="PTHR42801:SF8">
    <property type="entry name" value="PEROXIREDOXIN RV1608C-RELATED"/>
    <property type="match status" value="1"/>
</dbReference>
<dbReference type="PANTHER" id="PTHR42801">
    <property type="entry name" value="THIOREDOXIN-DEPENDENT PEROXIDE REDUCTASE"/>
    <property type="match status" value="1"/>
</dbReference>
<keyword evidence="14" id="KW-1185">Reference proteome</keyword>
<evidence type="ECO:0000256" key="4">
    <source>
        <dbReference type="ARBA" id="ARBA00022862"/>
    </source>
</evidence>
<comment type="function">
    <text evidence="1">Thiol-specific peroxidase that catalyzes the reduction of hydrogen peroxide and organic hydroperoxides to water and alcohols, respectively. Plays a role in cell protection against oxidative stress by detoxifying peroxides and as sensor of hydrogen peroxide-mediated signaling events.</text>
</comment>
<gene>
    <name evidence="13" type="ORF">G6N77_03995</name>
</gene>
<evidence type="ECO:0000256" key="11">
    <source>
        <dbReference type="ARBA" id="ARBA00049091"/>
    </source>
</evidence>
<evidence type="ECO:0000256" key="7">
    <source>
        <dbReference type="ARBA" id="ARBA00023284"/>
    </source>
</evidence>
<keyword evidence="5" id="KW-0560">Oxidoreductase</keyword>
<evidence type="ECO:0000256" key="3">
    <source>
        <dbReference type="ARBA" id="ARBA00022559"/>
    </source>
</evidence>
<dbReference type="SUPFAM" id="SSF52833">
    <property type="entry name" value="Thioredoxin-like"/>
    <property type="match status" value="1"/>
</dbReference>
<dbReference type="Gene3D" id="3.40.30.10">
    <property type="entry name" value="Glutaredoxin"/>
    <property type="match status" value="1"/>
</dbReference>
<dbReference type="CDD" id="cd03017">
    <property type="entry name" value="PRX_BCP"/>
    <property type="match status" value="1"/>
</dbReference>
<evidence type="ECO:0000256" key="8">
    <source>
        <dbReference type="ARBA" id="ARBA00032824"/>
    </source>
</evidence>
<keyword evidence="3" id="KW-0575">Peroxidase</keyword>
<dbReference type="EC" id="1.11.1.24" evidence="2"/>
<comment type="similarity">
    <text evidence="9">Belongs to the peroxiredoxin family. BCP/PrxQ subfamily.</text>
</comment>
<sequence>MKIGDVAADFELPDQHGIPRRLSELSAGGLLVLFFYPRAGSGGCTREACHFRDLERDFARVGAAVAGISNDAPAKQREFATENHFSYPLLSDAAGEVADQFGVRRRLLARNLPTKRTTFVLDAQLTVKFAVSSETDMFVHADQALAAIRSWNPPPSLENGPGDR</sequence>
<dbReference type="InterPro" id="IPR000866">
    <property type="entry name" value="AhpC/TSA"/>
</dbReference>
<evidence type="ECO:0000256" key="1">
    <source>
        <dbReference type="ARBA" id="ARBA00003330"/>
    </source>
</evidence>
<dbReference type="InterPro" id="IPR050924">
    <property type="entry name" value="Peroxiredoxin_BCP/PrxQ"/>
</dbReference>
<evidence type="ECO:0000256" key="9">
    <source>
        <dbReference type="ARBA" id="ARBA00038489"/>
    </source>
</evidence>
<reference evidence="13 14" key="1">
    <citation type="submission" date="2020-02" db="EMBL/GenBank/DDBJ databases">
        <title>Genome sequence of the type strain DSM 27180 of Arthrobacter silviterrae.</title>
        <authorList>
            <person name="Gao J."/>
            <person name="Sun J."/>
        </authorList>
    </citation>
    <scope>NUCLEOTIDE SEQUENCE [LARGE SCALE GENOMIC DNA]</scope>
    <source>
        <strain evidence="13 14">DSM 27180</strain>
    </source>
</reference>